<reference evidence="2" key="1">
    <citation type="journal article" date="2014" name="Int. J. Syst. Evol. Microbiol.">
        <title>Complete genome sequence of Corynebacterium casei LMG S-19264T (=DSM 44701T), isolated from a smear-ripened cheese.</title>
        <authorList>
            <consortium name="US DOE Joint Genome Institute (JGI-PGF)"/>
            <person name="Walter F."/>
            <person name="Albersmeier A."/>
            <person name="Kalinowski J."/>
            <person name="Ruckert C."/>
        </authorList>
    </citation>
    <scope>NUCLEOTIDE SEQUENCE</scope>
    <source>
        <strain evidence="2">JCM 4784</strain>
    </source>
</reference>
<comment type="caution">
    <text evidence="2">The sequence shown here is derived from an EMBL/GenBank/DDBJ whole genome shotgun (WGS) entry which is preliminary data.</text>
</comment>
<keyword evidence="3" id="KW-1185">Reference proteome</keyword>
<proteinExistence type="predicted"/>
<dbReference type="Proteomes" id="UP000608024">
    <property type="component" value="Unassembled WGS sequence"/>
</dbReference>
<dbReference type="RefSeq" id="WP_190136369.1">
    <property type="nucleotide sequence ID" value="NZ_BNBT01000036.1"/>
</dbReference>
<gene>
    <name evidence="2" type="ORF">GCM10018785_29400</name>
</gene>
<reference evidence="2" key="2">
    <citation type="submission" date="2020-09" db="EMBL/GenBank/DDBJ databases">
        <authorList>
            <person name="Sun Q."/>
            <person name="Ohkuma M."/>
        </authorList>
    </citation>
    <scope>NUCLEOTIDE SEQUENCE</scope>
    <source>
        <strain evidence="2">JCM 4784</strain>
    </source>
</reference>
<dbReference type="AlphaFoldDB" id="A0A918ZL20"/>
<sequence>MVENEESAEAQLFRLRLADVGHVPVMDMGASGFMPLLLLWAAVREPDMADIMLRPDMAVFDKGRGLPGYIASLADPIMVTLSRPSGMRWKTPRMKLRPPTDYEVRQLQALAGFHLYVTGQSPVLRPISSHSSRW</sequence>
<name>A0A918ZL20_9ACTN</name>
<evidence type="ECO:0000313" key="3">
    <source>
        <dbReference type="Proteomes" id="UP000608024"/>
    </source>
</evidence>
<evidence type="ECO:0000313" key="2">
    <source>
        <dbReference type="EMBL" id="GHE58318.1"/>
    </source>
</evidence>
<keyword evidence="1" id="KW-0472">Membrane</keyword>
<keyword evidence="1" id="KW-1133">Transmembrane helix</keyword>
<accession>A0A918ZL20</accession>
<organism evidence="2 3">
    <name type="scientific">Streptomyces longispororuber</name>
    <dbReference type="NCBI Taxonomy" id="68230"/>
    <lineage>
        <taxon>Bacteria</taxon>
        <taxon>Bacillati</taxon>
        <taxon>Actinomycetota</taxon>
        <taxon>Actinomycetes</taxon>
        <taxon>Kitasatosporales</taxon>
        <taxon>Streptomycetaceae</taxon>
        <taxon>Streptomyces</taxon>
    </lineage>
</organism>
<feature type="transmembrane region" description="Helical" evidence="1">
    <location>
        <begin position="20"/>
        <end position="43"/>
    </location>
</feature>
<dbReference type="EMBL" id="BNBT01000036">
    <property type="protein sequence ID" value="GHE58318.1"/>
    <property type="molecule type" value="Genomic_DNA"/>
</dbReference>
<protein>
    <submittedName>
        <fullName evidence="2">Uncharacterized protein</fullName>
    </submittedName>
</protein>
<keyword evidence="1" id="KW-0812">Transmembrane</keyword>
<evidence type="ECO:0000256" key="1">
    <source>
        <dbReference type="SAM" id="Phobius"/>
    </source>
</evidence>